<reference evidence="2 3" key="1">
    <citation type="journal article" date="2016" name="Nat. Commun.">
        <title>Thousands of microbial genomes shed light on interconnected biogeochemical processes in an aquifer system.</title>
        <authorList>
            <person name="Anantharaman K."/>
            <person name="Brown C.T."/>
            <person name="Hug L.A."/>
            <person name="Sharon I."/>
            <person name="Castelle C.J."/>
            <person name="Probst A.J."/>
            <person name="Thomas B.C."/>
            <person name="Singh A."/>
            <person name="Wilkins M.J."/>
            <person name="Karaoz U."/>
            <person name="Brodie E.L."/>
            <person name="Williams K.H."/>
            <person name="Hubbard S.S."/>
            <person name="Banfield J.F."/>
        </authorList>
    </citation>
    <scope>NUCLEOTIDE SEQUENCE [LARGE SCALE GENOMIC DNA]</scope>
</reference>
<evidence type="ECO:0000313" key="2">
    <source>
        <dbReference type="EMBL" id="OGC18756.1"/>
    </source>
</evidence>
<evidence type="ECO:0008006" key="4">
    <source>
        <dbReference type="Google" id="ProtNLM"/>
    </source>
</evidence>
<proteinExistence type="predicted"/>
<evidence type="ECO:0000313" key="3">
    <source>
        <dbReference type="Proteomes" id="UP000178417"/>
    </source>
</evidence>
<keyword evidence="1" id="KW-0175">Coiled coil</keyword>
<name>A0A1F4SEB1_UNCSA</name>
<evidence type="ECO:0000256" key="1">
    <source>
        <dbReference type="SAM" id="Coils"/>
    </source>
</evidence>
<organism evidence="2 3">
    <name type="scientific">candidate division WOR-1 bacterium RIFOXYB2_FULL_37_13</name>
    <dbReference type="NCBI Taxonomy" id="1802579"/>
    <lineage>
        <taxon>Bacteria</taxon>
        <taxon>Bacillati</taxon>
        <taxon>Saganbacteria</taxon>
    </lineage>
</organism>
<dbReference type="Gene3D" id="1.20.5.2950">
    <property type="match status" value="1"/>
</dbReference>
<feature type="coiled-coil region" evidence="1">
    <location>
        <begin position="6"/>
        <end position="44"/>
    </location>
</feature>
<accession>A0A1F4SEB1</accession>
<dbReference type="STRING" id="1802579.A2310_02570"/>
<dbReference type="Proteomes" id="UP000178417">
    <property type="component" value="Unassembled WGS sequence"/>
</dbReference>
<protein>
    <recommendedName>
        <fullName evidence="4">ATP synthase archaeal subunit H</fullName>
    </recommendedName>
</protein>
<dbReference type="AlphaFoldDB" id="A0A1F4SEB1"/>
<comment type="caution">
    <text evidence="2">The sequence shown here is derived from an EMBL/GenBank/DDBJ whole genome shotgun (WGS) entry which is preliminary data.</text>
</comment>
<gene>
    <name evidence="2" type="ORF">A2310_02570</name>
</gene>
<sequence length="98" mass="11110">MATETLQKIVRIEQEADKTIENAQKEAKHMVLQAKKEAEELSTRNKKDAHDKIKTLLEKAKTEAQKEGDSILKQADFEIEKIKNYAASKSGEAQKLIN</sequence>
<dbReference type="EMBL" id="MEUB01000068">
    <property type="protein sequence ID" value="OGC18756.1"/>
    <property type="molecule type" value="Genomic_DNA"/>
</dbReference>